<dbReference type="InterPro" id="IPR037066">
    <property type="entry name" value="Plug_dom_sf"/>
</dbReference>
<dbReference type="PANTHER" id="PTHR47234:SF2">
    <property type="entry name" value="TONB-DEPENDENT RECEPTOR"/>
    <property type="match status" value="1"/>
</dbReference>
<dbReference type="InterPro" id="IPR000531">
    <property type="entry name" value="Beta-barrel_TonB"/>
</dbReference>
<dbReference type="InterPro" id="IPR012910">
    <property type="entry name" value="Plug_dom"/>
</dbReference>
<dbReference type="Gene3D" id="2.170.130.10">
    <property type="entry name" value="TonB-dependent receptor, plug domain"/>
    <property type="match status" value="1"/>
</dbReference>
<dbReference type="RefSeq" id="WP_229430806.1">
    <property type="nucleotide sequence ID" value="NZ_JAJHPV010000004.1"/>
</dbReference>
<feature type="signal peptide" evidence="12">
    <location>
        <begin position="1"/>
        <end position="31"/>
    </location>
</feature>
<keyword evidence="6 11" id="KW-0798">TonB box</keyword>
<dbReference type="InterPro" id="IPR036942">
    <property type="entry name" value="Beta-barrel_TonB_sf"/>
</dbReference>
<evidence type="ECO:0000256" key="9">
    <source>
        <dbReference type="ARBA" id="ARBA00023237"/>
    </source>
</evidence>
<feature type="chain" id="PRO_5046348248" evidence="12">
    <location>
        <begin position="32"/>
        <end position="951"/>
    </location>
</feature>
<name>A0ABS8INX4_9BURK</name>
<dbReference type="PROSITE" id="PS52016">
    <property type="entry name" value="TONB_DEPENDENT_REC_3"/>
    <property type="match status" value="1"/>
</dbReference>
<evidence type="ECO:0000256" key="10">
    <source>
        <dbReference type="PROSITE-ProRule" id="PRU01360"/>
    </source>
</evidence>
<evidence type="ECO:0000256" key="6">
    <source>
        <dbReference type="ARBA" id="ARBA00023077"/>
    </source>
</evidence>
<evidence type="ECO:0000313" key="16">
    <source>
        <dbReference type="Proteomes" id="UP001198701"/>
    </source>
</evidence>
<dbReference type="InterPro" id="IPR039426">
    <property type="entry name" value="TonB-dep_rcpt-like"/>
</dbReference>
<evidence type="ECO:0000256" key="7">
    <source>
        <dbReference type="ARBA" id="ARBA00023136"/>
    </source>
</evidence>
<comment type="caution">
    <text evidence="15">The sequence shown here is derived from an EMBL/GenBank/DDBJ whole genome shotgun (WGS) entry which is preliminary data.</text>
</comment>
<dbReference type="CDD" id="cd01347">
    <property type="entry name" value="ligand_gated_channel"/>
    <property type="match status" value="1"/>
</dbReference>
<keyword evidence="16" id="KW-1185">Reference proteome</keyword>
<evidence type="ECO:0000256" key="12">
    <source>
        <dbReference type="SAM" id="SignalP"/>
    </source>
</evidence>
<dbReference type="Pfam" id="PF07715">
    <property type="entry name" value="Plug"/>
    <property type="match status" value="1"/>
</dbReference>
<accession>A0ABS8INX4</accession>
<dbReference type="Gene3D" id="2.40.170.20">
    <property type="entry name" value="TonB-dependent receptor, beta-barrel domain"/>
    <property type="match status" value="1"/>
</dbReference>
<dbReference type="Pfam" id="PF00593">
    <property type="entry name" value="TonB_dep_Rec_b-barrel"/>
    <property type="match status" value="1"/>
</dbReference>
<sequence length="951" mass="101427">MKETVLSRLLRPLFAGGSALGLAALVLPVHAQQAQPTGPIARVEVTGTLIRRAEAETSSSVLTLNRADIERSGKTTVAELLQTLAVDNQGSVPMSFGSGFAAGASGISLRGLGAASTLVLINGRRVAPYGLADDGQKMFADLNIIPSEAIERVEVLKTGASSLYGSDAIAGVVNVILRRDFTGTSARASYGQSEEGDGNDTVVAVAHGFGDIDNDRFNVLMSLEYGKRDEIWYRDRADRGHIGRVDLRNWGYSAQQALGGTGAIIDTNLAGSAINGNVRNPATLEYHNRGNLGPGTGFTRLFPAAACPNFTSHPQGDPLGGCLIDSTLVYNQIQPSQERLNFFARGTMQLNPTWQVYGELNLYNSESESFTTPSGVNANVGFPGGPVSNAAVALGAAHPDNPYFGSAARLRYLAADVGPRGSSIESDFIRFVAGAKGQVAGWEIDTGLLFSQNEVSNERTGFLQRDVAFALLNPTLANMAAAAQNPAYLGLPQGTIWRIAENAGLNSPAMYAALSPTISNDARTRVAQIDLKGTRDFGQLAGGPIGVAVGGEFRREEARLEPTSGTERGNIIGLGYSAYDGARNVGALYAEVLAPVHKTVELSAALRGDHYSDAGDSYTPKFGFKWSPVKSFAARGTYARGFRAPSTAENGVGGLAAFSTATDPLRCGLGVESACDPASVAIITSPNPALSPEKARTINLGVIWDPYPRTNIAVDVWEIKRKNEINQEQIDAAIAGGRVARDPTTADPGIPGDPGQITAVLASYVNSAQSEVRGVDVEFRQGFSVGRVSGFVLDTKWTHLFRWLRTEQDGTSRDFAGTHGNCDVTNCIGTPDDRVNFRLSWERDVWKVSANLNFRGNLKNTFFENDPEGCASHFANGEDAPTGCELPSFTTVDLTLRWMAMPKLEVFGSVQNLFDEIAPLDPLTYGAQAFNPLDTQGAIGRFFNVGVRYRF</sequence>
<comment type="subcellular location">
    <subcellularLocation>
        <location evidence="1 10">Cell outer membrane</location>
        <topology evidence="1 10">Multi-pass membrane protein</topology>
    </subcellularLocation>
</comment>
<keyword evidence="8 15" id="KW-0675">Receptor</keyword>
<proteinExistence type="inferred from homology"/>
<keyword evidence="12" id="KW-0732">Signal</keyword>
<evidence type="ECO:0000256" key="4">
    <source>
        <dbReference type="ARBA" id="ARBA00022452"/>
    </source>
</evidence>
<keyword evidence="9 10" id="KW-0998">Cell outer membrane</keyword>
<dbReference type="SUPFAM" id="SSF56935">
    <property type="entry name" value="Porins"/>
    <property type="match status" value="1"/>
</dbReference>
<dbReference type="PANTHER" id="PTHR47234">
    <property type="match status" value="1"/>
</dbReference>
<dbReference type="Proteomes" id="UP001198701">
    <property type="component" value="Unassembled WGS sequence"/>
</dbReference>
<evidence type="ECO:0000256" key="5">
    <source>
        <dbReference type="ARBA" id="ARBA00022692"/>
    </source>
</evidence>
<evidence type="ECO:0000256" key="11">
    <source>
        <dbReference type="RuleBase" id="RU003357"/>
    </source>
</evidence>
<feature type="domain" description="TonB-dependent receptor plug" evidence="14">
    <location>
        <begin position="55"/>
        <end position="172"/>
    </location>
</feature>
<evidence type="ECO:0000259" key="13">
    <source>
        <dbReference type="Pfam" id="PF00593"/>
    </source>
</evidence>
<gene>
    <name evidence="15" type="ORF">LMJ30_02750</name>
</gene>
<evidence type="ECO:0000256" key="2">
    <source>
        <dbReference type="ARBA" id="ARBA00009810"/>
    </source>
</evidence>
<protein>
    <submittedName>
        <fullName evidence="15">TonB-dependent receptor</fullName>
    </submittedName>
</protein>
<evidence type="ECO:0000256" key="3">
    <source>
        <dbReference type="ARBA" id="ARBA00022448"/>
    </source>
</evidence>
<evidence type="ECO:0000259" key="14">
    <source>
        <dbReference type="Pfam" id="PF07715"/>
    </source>
</evidence>
<keyword evidence="3 10" id="KW-0813">Transport</keyword>
<evidence type="ECO:0000256" key="1">
    <source>
        <dbReference type="ARBA" id="ARBA00004571"/>
    </source>
</evidence>
<keyword evidence="4 10" id="KW-1134">Transmembrane beta strand</keyword>
<keyword evidence="5 10" id="KW-0812">Transmembrane</keyword>
<comment type="similarity">
    <text evidence="2 10 11">Belongs to the TonB-dependent receptor family.</text>
</comment>
<evidence type="ECO:0000313" key="15">
    <source>
        <dbReference type="EMBL" id="MCC6069878.1"/>
    </source>
</evidence>
<organism evidence="15 16">
    <name type="scientific">Massilia agrisoli</name>
    <dbReference type="NCBI Taxonomy" id="2892444"/>
    <lineage>
        <taxon>Bacteria</taxon>
        <taxon>Pseudomonadati</taxon>
        <taxon>Pseudomonadota</taxon>
        <taxon>Betaproteobacteria</taxon>
        <taxon>Burkholderiales</taxon>
        <taxon>Oxalobacteraceae</taxon>
        <taxon>Telluria group</taxon>
        <taxon>Massilia</taxon>
    </lineage>
</organism>
<evidence type="ECO:0000256" key="8">
    <source>
        <dbReference type="ARBA" id="ARBA00023170"/>
    </source>
</evidence>
<keyword evidence="7 10" id="KW-0472">Membrane</keyword>
<feature type="domain" description="TonB-dependent receptor-like beta-barrel" evidence="13">
    <location>
        <begin position="515"/>
        <end position="913"/>
    </location>
</feature>
<reference evidence="15 16" key="1">
    <citation type="submission" date="2021-11" db="EMBL/GenBank/DDBJ databases">
        <authorList>
            <person name="Huq M.A."/>
        </authorList>
    </citation>
    <scope>NUCLEOTIDE SEQUENCE [LARGE SCALE GENOMIC DNA]</scope>
    <source>
        <strain evidence="15 16">MAHUQ-52</strain>
    </source>
</reference>
<dbReference type="EMBL" id="JAJHPV010000004">
    <property type="protein sequence ID" value="MCC6069878.1"/>
    <property type="molecule type" value="Genomic_DNA"/>
</dbReference>